<sequence length="102" mass="12362">MERERIAIIEFPQWNDRNACYTDENCDLEEVPRMTYKDSVKYLFGVMNDDFYYNITDNIFEPSYDEVIKYAKDNNFYNATYEKLITLINNENTTIEFYKSLI</sequence>
<evidence type="ECO:0000313" key="1">
    <source>
        <dbReference type="EMBL" id="SDP78882.1"/>
    </source>
</evidence>
<dbReference type="RefSeq" id="WP_089972820.1">
    <property type="nucleotide sequence ID" value="NZ_FNJM01000017.1"/>
</dbReference>
<dbReference type="OrthoDB" id="5783711at2"/>
<dbReference type="EMBL" id="FNJM01000017">
    <property type="protein sequence ID" value="SDP78882.1"/>
    <property type="molecule type" value="Genomic_DNA"/>
</dbReference>
<keyword evidence="2" id="KW-1185">Reference proteome</keyword>
<proteinExistence type="predicted"/>
<evidence type="ECO:0000313" key="2">
    <source>
        <dbReference type="Proteomes" id="UP000198597"/>
    </source>
</evidence>
<accession>A0A1H0VJY4</accession>
<dbReference type="AlphaFoldDB" id="A0A1H0VJY4"/>
<protein>
    <submittedName>
        <fullName evidence="1">Uncharacterized protein</fullName>
    </submittedName>
</protein>
<dbReference type="Proteomes" id="UP000198597">
    <property type="component" value="Unassembled WGS sequence"/>
</dbReference>
<reference evidence="1 2" key="1">
    <citation type="submission" date="2016-10" db="EMBL/GenBank/DDBJ databases">
        <authorList>
            <person name="de Groot N.N."/>
        </authorList>
    </citation>
    <scope>NUCLEOTIDE SEQUENCE [LARGE SCALE GENOMIC DNA]</scope>
    <source>
        <strain evidence="1 2">DSM 12272</strain>
    </source>
</reference>
<name>A0A1H0VJY4_9CLOT</name>
<gene>
    <name evidence="1" type="ORF">SAMN04488529_11743</name>
</gene>
<organism evidence="1 2">
    <name type="scientific">Clostridium gasigenes</name>
    <dbReference type="NCBI Taxonomy" id="94869"/>
    <lineage>
        <taxon>Bacteria</taxon>
        <taxon>Bacillati</taxon>
        <taxon>Bacillota</taxon>
        <taxon>Clostridia</taxon>
        <taxon>Eubacteriales</taxon>
        <taxon>Clostridiaceae</taxon>
        <taxon>Clostridium</taxon>
    </lineage>
</organism>